<feature type="chain" id="PRO_5041929355" description="Ricin B lectin domain-containing protein" evidence="1">
    <location>
        <begin position="22"/>
        <end position="190"/>
    </location>
</feature>
<comment type="caution">
    <text evidence="3">The sequence shown here is derived from an EMBL/GenBank/DDBJ whole genome shotgun (WGS) entry which is preliminary data.</text>
</comment>
<keyword evidence="1" id="KW-0732">Signal</keyword>
<dbReference type="InterPro" id="IPR035992">
    <property type="entry name" value="Ricin_B-like_lectins"/>
</dbReference>
<organism evidence="3 4">
    <name type="scientific">Mycena albidolilacea</name>
    <dbReference type="NCBI Taxonomy" id="1033008"/>
    <lineage>
        <taxon>Eukaryota</taxon>
        <taxon>Fungi</taxon>
        <taxon>Dikarya</taxon>
        <taxon>Basidiomycota</taxon>
        <taxon>Agaricomycotina</taxon>
        <taxon>Agaricomycetes</taxon>
        <taxon>Agaricomycetidae</taxon>
        <taxon>Agaricales</taxon>
        <taxon>Marasmiineae</taxon>
        <taxon>Mycenaceae</taxon>
        <taxon>Mycena</taxon>
    </lineage>
</organism>
<dbReference type="Proteomes" id="UP001218218">
    <property type="component" value="Unassembled WGS sequence"/>
</dbReference>
<dbReference type="PROSITE" id="PS50231">
    <property type="entry name" value="RICIN_B_LECTIN"/>
    <property type="match status" value="1"/>
</dbReference>
<gene>
    <name evidence="3" type="ORF">DFH08DRAFT_939168</name>
</gene>
<evidence type="ECO:0000313" key="3">
    <source>
        <dbReference type="EMBL" id="KAJ7336883.1"/>
    </source>
</evidence>
<sequence length="190" mass="19887">MQFKTASLVALAVWFAGAVNASALSARVGPVTDAAVAHVLIHPILDSSLCVTPTGTSEANPIVLSPCVSPPAATQIWGVITLDNARIVQFQNTANNLCLEIQNDPFNGEIVAVSGCTNSDGSGRPVSNTEFDTSPQTITANNLPIVVTSLNNRIHFMNTNFCMDRNGNNVIVNSCNGGVGQTWIMTSSSA</sequence>
<dbReference type="Gene3D" id="2.80.10.50">
    <property type="match status" value="1"/>
</dbReference>
<proteinExistence type="predicted"/>
<dbReference type="InterPro" id="IPR000772">
    <property type="entry name" value="Ricin_B_lectin"/>
</dbReference>
<dbReference type="SMART" id="SM00458">
    <property type="entry name" value="RICIN"/>
    <property type="match status" value="1"/>
</dbReference>
<evidence type="ECO:0000259" key="2">
    <source>
        <dbReference type="SMART" id="SM00458"/>
    </source>
</evidence>
<dbReference type="CDD" id="cd00161">
    <property type="entry name" value="beta-trefoil_Ricin-like"/>
    <property type="match status" value="1"/>
</dbReference>
<accession>A0AAD7ELY7</accession>
<name>A0AAD7ELY7_9AGAR</name>
<dbReference type="SUPFAM" id="SSF50370">
    <property type="entry name" value="Ricin B-like lectins"/>
    <property type="match status" value="1"/>
</dbReference>
<dbReference type="AlphaFoldDB" id="A0AAD7ELY7"/>
<evidence type="ECO:0000313" key="4">
    <source>
        <dbReference type="Proteomes" id="UP001218218"/>
    </source>
</evidence>
<keyword evidence="4" id="KW-1185">Reference proteome</keyword>
<feature type="domain" description="Ricin B lectin" evidence="2">
    <location>
        <begin position="37"/>
        <end position="186"/>
    </location>
</feature>
<feature type="signal peptide" evidence="1">
    <location>
        <begin position="1"/>
        <end position="21"/>
    </location>
</feature>
<reference evidence="3" key="1">
    <citation type="submission" date="2023-03" db="EMBL/GenBank/DDBJ databases">
        <title>Massive genome expansion in bonnet fungi (Mycena s.s.) driven by repeated elements and novel gene families across ecological guilds.</title>
        <authorList>
            <consortium name="Lawrence Berkeley National Laboratory"/>
            <person name="Harder C.B."/>
            <person name="Miyauchi S."/>
            <person name="Viragh M."/>
            <person name="Kuo A."/>
            <person name="Thoen E."/>
            <person name="Andreopoulos B."/>
            <person name="Lu D."/>
            <person name="Skrede I."/>
            <person name="Drula E."/>
            <person name="Henrissat B."/>
            <person name="Morin E."/>
            <person name="Kohler A."/>
            <person name="Barry K."/>
            <person name="LaButti K."/>
            <person name="Morin E."/>
            <person name="Salamov A."/>
            <person name="Lipzen A."/>
            <person name="Mereny Z."/>
            <person name="Hegedus B."/>
            <person name="Baldrian P."/>
            <person name="Stursova M."/>
            <person name="Weitz H."/>
            <person name="Taylor A."/>
            <person name="Grigoriev I.V."/>
            <person name="Nagy L.G."/>
            <person name="Martin F."/>
            <person name="Kauserud H."/>
        </authorList>
    </citation>
    <scope>NUCLEOTIDE SEQUENCE</scope>
    <source>
        <strain evidence="3">CBHHK002</strain>
    </source>
</reference>
<dbReference type="EMBL" id="JARIHO010000030">
    <property type="protein sequence ID" value="KAJ7336883.1"/>
    <property type="molecule type" value="Genomic_DNA"/>
</dbReference>
<evidence type="ECO:0000256" key="1">
    <source>
        <dbReference type="SAM" id="SignalP"/>
    </source>
</evidence>
<protein>
    <recommendedName>
        <fullName evidence="2">Ricin B lectin domain-containing protein</fullName>
    </recommendedName>
</protein>